<feature type="compositionally biased region" description="Low complexity" evidence="7">
    <location>
        <begin position="542"/>
        <end position="558"/>
    </location>
</feature>
<evidence type="ECO:0000313" key="10">
    <source>
        <dbReference type="EMBL" id="MFC4329098.1"/>
    </source>
</evidence>
<organism evidence="10 11">
    <name type="scientific">Streptomyces andamanensis</name>
    <dbReference type="NCBI Taxonomy" id="1565035"/>
    <lineage>
        <taxon>Bacteria</taxon>
        <taxon>Bacillati</taxon>
        <taxon>Actinomycetota</taxon>
        <taxon>Actinomycetes</taxon>
        <taxon>Kitasatosporales</taxon>
        <taxon>Streptomycetaceae</taxon>
        <taxon>Streptomyces</taxon>
    </lineage>
</organism>
<keyword evidence="5" id="KW-0804">Transcription</keyword>
<name>A0ABV8TEP0_9ACTN</name>
<evidence type="ECO:0000256" key="6">
    <source>
        <dbReference type="PROSITE-ProRule" id="PRU01091"/>
    </source>
</evidence>
<gene>
    <name evidence="10" type="ORF">ACFPC0_14955</name>
</gene>
<dbReference type="PROSITE" id="PS50943">
    <property type="entry name" value="HTH_CROC1"/>
    <property type="match status" value="1"/>
</dbReference>
<dbReference type="Pfam" id="PF00486">
    <property type="entry name" value="Trans_reg_C"/>
    <property type="match status" value="1"/>
</dbReference>
<dbReference type="InterPro" id="IPR011990">
    <property type="entry name" value="TPR-like_helical_dom_sf"/>
</dbReference>
<dbReference type="SUPFAM" id="SSF46894">
    <property type="entry name" value="C-terminal effector domain of the bipartite response regulators"/>
    <property type="match status" value="1"/>
</dbReference>
<dbReference type="InterPro" id="IPR010982">
    <property type="entry name" value="Lambda_DNA-bd_dom_sf"/>
</dbReference>
<evidence type="ECO:0000256" key="5">
    <source>
        <dbReference type="ARBA" id="ARBA00023163"/>
    </source>
</evidence>
<evidence type="ECO:0000313" key="11">
    <source>
        <dbReference type="Proteomes" id="UP001595824"/>
    </source>
</evidence>
<reference evidence="11" key="1">
    <citation type="journal article" date="2019" name="Int. J. Syst. Evol. Microbiol.">
        <title>The Global Catalogue of Microorganisms (GCM) 10K type strain sequencing project: providing services to taxonomists for standard genome sequencing and annotation.</title>
        <authorList>
            <consortium name="The Broad Institute Genomics Platform"/>
            <consortium name="The Broad Institute Genome Sequencing Center for Infectious Disease"/>
            <person name="Wu L."/>
            <person name="Ma J."/>
        </authorList>
    </citation>
    <scope>NUCLEOTIDE SEQUENCE [LARGE SCALE GENOMIC DNA]</scope>
    <source>
        <strain evidence="11">PCU 347</strain>
    </source>
</reference>
<dbReference type="SMART" id="SM00862">
    <property type="entry name" value="Trans_reg_C"/>
    <property type="match status" value="1"/>
</dbReference>
<evidence type="ECO:0000256" key="7">
    <source>
        <dbReference type="SAM" id="MobiDB-lite"/>
    </source>
</evidence>
<feature type="compositionally biased region" description="Low complexity" evidence="7">
    <location>
        <begin position="495"/>
        <end position="515"/>
    </location>
</feature>
<evidence type="ECO:0000256" key="2">
    <source>
        <dbReference type="ARBA" id="ARBA00023012"/>
    </source>
</evidence>
<dbReference type="CDD" id="cd00093">
    <property type="entry name" value="HTH_XRE"/>
    <property type="match status" value="1"/>
</dbReference>
<feature type="DNA-binding region" description="OmpR/PhoB-type" evidence="6">
    <location>
        <begin position="73"/>
        <end position="176"/>
    </location>
</feature>
<accession>A0ABV8TEP0</accession>
<evidence type="ECO:0000259" key="9">
    <source>
        <dbReference type="PROSITE" id="PS51755"/>
    </source>
</evidence>
<evidence type="ECO:0000256" key="3">
    <source>
        <dbReference type="ARBA" id="ARBA00023015"/>
    </source>
</evidence>
<dbReference type="SMART" id="SM00530">
    <property type="entry name" value="HTH_XRE"/>
    <property type="match status" value="1"/>
</dbReference>
<dbReference type="SUPFAM" id="SSF52540">
    <property type="entry name" value="P-loop containing nucleoside triphosphate hydrolases"/>
    <property type="match status" value="1"/>
</dbReference>
<feature type="compositionally biased region" description="Low complexity" evidence="7">
    <location>
        <begin position="382"/>
        <end position="408"/>
    </location>
</feature>
<comment type="similarity">
    <text evidence="1">Belongs to the AfsR/DnrI/RedD regulatory family.</text>
</comment>
<dbReference type="Pfam" id="PF01381">
    <property type="entry name" value="HTH_3"/>
    <property type="match status" value="1"/>
</dbReference>
<dbReference type="Gene3D" id="1.10.10.10">
    <property type="entry name" value="Winged helix-like DNA-binding domain superfamily/Winged helix DNA-binding domain"/>
    <property type="match status" value="1"/>
</dbReference>
<feature type="region of interest" description="Disordered" evidence="7">
    <location>
        <begin position="812"/>
        <end position="845"/>
    </location>
</feature>
<keyword evidence="4 6" id="KW-0238">DNA-binding</keyword>
<dbReference type="EMBL" id="JBHSDP010000015">
    <property type="protein sequence ID" value="MFC4329098.1"/>
    <property type="molecule type" value="Genomic_DNA"/>
</dbReference>
<comment type="caution">
    <text evidence="10">The sequence shown here is derived from an EMBL/GenBank/DDBJ whole genome shotgun (WGS) entry which is preliminary data.</text>
</comment>
<proteinExistence type="inferred from homology"/>
<dbReference type="SUPFAM" id="SSF48452">
    <property type="entry name" value="TPR-like"/>
    <property type="match status" value="1"/>
</dbReference>
<dbReference type="Gene3D" id="3.40.50.300">
    <property type="entry name" value="P-loop containing nucleotide triphosphate hydrolases"/>
    <property type="match status" value="1"/>
</dbReference>
<dbReference type="PROSITE" id="PS51755">
    <property type="entry name" value="OMPR_PHOB"/>
    <property type="match status" value="1"/>
</dbReference>
<dbReference type="SUPFAM" id="SSF47413">
    <property type="entry name" value="lambda repressor-like DNA-binding domains"/>
    <property type="match status" value="1"/>
</dbReference>
<sequence>MTAGRERDGLRAARIKAGLTQEEVARRAGISVRTVRHIERGEVHTPRHDSLDRLARVVGYDLAAHGPRPRGGPDERAAAPYEIRLFGPLTLFRAGLPVAAPPKLRALLGLLAVQPDQVVGHEEIADVLWPGDAPPGYAGLVHTYAARLRRVFGQGTGGRGGGRRIGTVRGGYVFNSTGVRLDLHQFEERVARAARTAGFDPLSALELYGQALRGRQGRILQDVPQLWQHPAVVRVAQRHIDVASDLADLALRLNRPGYAVEHLVTATHEDPLHEGLQARMMLALAGSGRRAAALRLFADLRSRLRKELGVEPSDEVWRARHAVIAADTPEPLPQPAAALAAPAAWPPPQHPRRAPKLLSAIGRQPTAGSRTAPPGVPPAAPGGPRNLPGAGPRGLRAAAAAGDRPPGTGTHGAPGGPAREPLTAYPQDRLPEQAPGAPGEGTQGAPREAFGGRSPDGPAGRTREASAPGAQEPPASGAPDRPSSGAARRTAPGTPSAQPSRGAARRSSPASPGSQDRTPPSPLGMPVAPPFPVPGPQPPLGFPARLSPGTPAQAAAGPRPQPASGPPSHGPLRVIAPPAQLPATTPWFVGRDQQLGALNALLTRRQSDTASVSIGVLHGPREVGKTALAVRWAHQRHEAFPDGQLYAALQGGSGRPVPAATVLTRFLRSLGVPDAWVPGTCEEAAALFRSMVAGRRFLVLLDDAADAAQVRSLLPGTPGNLVLVTSRTPLTDLVTREGAVPIPVDALSPAEAHALVEARLGAERTAAEPGAVAELVAVCGSLPVPLREAAVRLAAEPRLSLRALVDELVRTGPGSGRTRRPPLVPRRPGAARNADATPRVFGCQG</sequence>
<dbReference type="CDD" id="cd15831">
    <property type="entry name" value="BTAD"/>
    <property type="match status" value="1"/>
</dbReference>
<dbReference type="InterPro" id="IPR027417">
    <property type="entry name" value="P-loop_NTPase"/>
</dbReference>
<dbReference type="InterPro" id="IPR001387">
    <property type="entry name" value="Cro/C1-type_HTH"/>
</dbReference>
<dbReference type="InterPro" id="IPR005158">
    <property type="entry name" value="BTAD"/>
</dbReference>
<keyword evidence="11" id="KW-1185">Reference proteome</keyword>
<dbReference type="InterPro" id="IPR016032">
    <property type="entry name" value="Sig_transdc_resp-reg_C-effctor"/>
</dbReference>
<protein>
    <submittedName>
        <fullName evidence="10">BTAD domain-containing putative transcriptional regulator</fullName>
    </submittedName>
</protein>
<dbReference type="Gene3D" id="1.10.260.40">
    <property type="entry name" value="lambda repressor-like DNA-binding domains"/>
    <property type="match status" value="1"/>
</dbReference>
<dbReference type="Gene3D" id="1.25.40.10">
    <property type="entry name" value="Tetratricopeptide repeat domain"/>
    <property type="match status" value="1"/>
</dbReference>
<feature type="compositionally biased region" description="Pro residues" evidence="7">
    <location>
        <begin position="519"/>
        <end position="541"/>
    </location>
</feature>
<keyword evidence="3" id="KW-0805">Transcription regulation</keyword>
<evidence type="ECO:0000256" key="1">
    <source>
        <dbReference type="ARBA" id="ARBA00005820"/>
    </source>
</evidence>
<dbReference type="InterPro" id="IPR001867">
    <property type="entry name" value="OmpR/PhoB-type_DNA-bd"/>
</dbReference>
<dbReference type="PANTHER" id="PTHR35807">
    <property type="entry name" value="TRANSCRIPTIONAL REGULATOR REDD-RELATED"/>
    <property type="match status" value="1"/>
</dbReference>
<evidence type="ECO:0000259" key="8">
    <source>
        <dbReference type="PROSITE" id="PS50943"/>
    </source>
</evidence>
<dbReference type="RefSeq" id="WP_381739508.1">
    <property type="nucleotide sequence ID" value="NZ_JBHSDP010000015.1"/>
</dbReference>
<dbReference type="SMART" id="SM01043">
    <property type="entry name" value="BTAD"/>
    <property type="match status" value="1"/>
</dbReference>
<feature type="domain" description="HTH cro/C1-type" evidence="8">
    <location>
        <begin position="10"/>
        <end position="65"/>
    </location>
</feature>
<feature type="domain" description="OmpR/PhoB-type" evidence="9">
    <location>
        <begin position="73"/>
        <end position="176"/>
    </location>
</feature>
<evidence type="ECO:0000256" key="4">
    <source>
        <dbReference type="ARBA" id="ARBA00023125"/>
    </source>
</evidence>
<dbReference type="Pfam" id="PF03704">
    <property type="entry name" value="BTAD"/>
    <property type="match status" value="1"/>
</dbReference>
<feature type="region of interest" description="Disordered" evidence="7">
    <location>
        <begin position="364"/>
        <end position="576"/>
    </location>
</feature>
<dbReference type="PANTHER" id="PTHR35807:SF1">
    <property type="entry name" value="TRANSCRIPTIONAL REGULATOR REDD"/>
    <property type="match status" value="1"/>
</dbReference>
<feature type="compositionally biased region" description="Pro residues" evidence="7">
    <location>
        <begin position="559"/>
        <end position="569"/>
    </location>
</feature>
<dbReference type="InterPro" id="IPR051677">
    <property type="entry name" value="AfsR-DnrI-RedD_regulator"/>
</dbReference>
<dbReference type="InterPro" id="IPR036388">
    <property type="entry name" value="WH-like_DNA-bd_sf"/>
</dbReference>
<dbReference type="Proteomes" id="UP001595824">
    <property type="component" value="Unassembled WGS sequence"/>
</dbReference>
<keyword evidence="2" id="KW-0902">Two-component regulatory system</keyword>